<sequence>MSLHFTSATMAYLEELAANNNRNWFQEHKQRYEDDVRQPALALIESVGERLPDMAPHFTADARKMGGSLMRIYRDSRFSKDKTPYKTNIGIQFRHEAGKDVHAPGFYLHISPSACFIGAGIWHPEADALQKIRRFIADEPQLWLAARDDPAFSRWFYLDGDSLKNAPRGFDKAHPLLEDIRRKDFIAISDIAPVLIEQADLADIACDYFRAATPLMQFLCRALRLPF</sequence>
<organism evidence="1 2">
    <name type="scientific">Mariprofundus erugo</name>
    <dbReference type="NCBI Taxonomy" id="2528639"/>
    <lineage>
        <taxon>Bacteria</taxon>
        <taxon>Pseudomonadati</taxon>
        <taxon>Pseudomonadota</taxon>
        <taxon>Candidatius Mariprofundia</taxon>
        <taxon>Mariprofundales</taxon>
        <taxon>Mariprofundaceae</taxon>
        <taxon>Mariprofundus</taxon>
    </lineage>
</organism>
<name>A0A5R9GIC8_9PROT</name>
<evidence type="ECO:0000313" key="1">
    <source>
        <dbReference type="EMBL" id="TLS65648.1"/>
    </source>
</evidence>
<dbReference type="PANTHER" id="PTHR36452">
    <property type="entry name" value="CHROMOSOME 12, WHOLE GENOME SHOTGUN SEQUENCE"/>
    <property type="match status" value="1"/>
</dbReference>
<comment type="caution">
    <text evidence="1">The sequence shown here is derived from an EMBL/GenBank/DDBJ whole genome shotgun (WGS) entry which is preliminary data.</text>
</comment>
<dbReference type="RefSeq" id="WP_138240163.1">
    <property type="nucleotide sequence ID" value="NZ_VBRY01000014.1"/>
</dbReference>
<dbReference type="EMBL" id="VBRY01000014">
    <property type="protein sequence ID" value="TLS65648.1"/>
    <property type="molecule type" value="Genomic_DNA"/>
</dbReference>
<accession>A0A5R9GIC8</accession>
<protein>
    <submittedName>
        <fullName evidence="1">DUF2461 domain-containing protein</fullName>
    </submittedName>
</protein>
<dbReference type="Pfam" id="PF09365">
    <property type="entry name" value="DUF2461"/>
    <property type="match status" value="1"/>
</dbReference>
<dbReference type="Proteomes" id="UP000306585">
    <property type="component" value="Unassembled WGS sequence"/>
</dbReference>
<dbReference type="InterPro" id="IPR015996">
    <property type="entry name" value="UCP028451"/>
</dbReference>
<dbReference type="PIRSF" id="PIRSF028451">
    <property type="entry name" value="UCP028451"/>
    <property type="match status" value="1"/>
</dbReference>
<gene>
    <name evidence="1" type="ORF">FEF65_12535</name>
</gene>
<dbReference type="AlphaFoldDB" id="A0A5R9GIC8"/>
<keyword evidence="2" id="KW-1185">Reference proteome</keyword>
<proteinExistence type="predicted"/>
<dbReference type="NCBIfam" id="TIGR02453">
    <property type="entry name" value="TIGR02453 family protein"/>
    <property type="match status" value="1"/>
</dbReference>
<evidence type="ECO:0000313" key="2">
    <source>
        <dbReference type="Proteomes" id="UP000306585"/>
    </source>
</evidence>
<dbReference type="PANTHER" id="PTHR36452:SF1">
    <property type="entry name" value="DUF2461 DOMAIN-CONTAINING PROTEIN"/>
    <property type="match status" value="1"/>
</dbReference>
<dbReference type="InterPro" id="IPR012808">
    <property type="entry name" value="CHP02453"/>
</dbReference>
<reference evidence="1 2" key="1">
    <citation type="journal article" date="2019" name="Appl. Environ. Microbiol.">
        <title>Environmental Evidence and Genomic Insight of Iron-oxidizing Bacteria Preference Towards More Corrosion Resistant Stainless Steel at Higher Salinities.</title>
        <authorList>
            <person name="Garrison C.E."/>
            <person name="Price K.A."/>
            <person name="Field E.K."/>
        </authorList>
    </citation>
    <scope>NUCLEOTIDE SEQUENCE [LARGE SCALE GENOMIC DNA]</scope>
    <source>
        <strain evidence="1 2">P3</strain>
    </source>
</reference>
<dbReference type="OrthoDB" id="9794241at2"/>